<protein>
    <submittedName>
        <fullName evidence="3">Glutathione S-transferase</fullName>
    </submittedName>
</protein>
<dbReference type="InterPro" id="IPR010987">
    <property type="entry name" value="Glutathione-S-Trfase_C-like"/>
</dbReference>
<dbReference type="InterPro" id="IPR004045">
    <property type="entry name" value="Glutathione_S-Trfase_N"/>
</dbReference>
<dbReference type="STRING" id="202951.GCA_001485025_00187"/>
<dbReference type="PANTHER" id="PTHR44051:SF9">
    <property type="entry name" value="GLUTATHIONE S-TRANSFERASE 1"/>
    <property type="match status" value="1"/>
</dbReference>
<dbReference type="Gene3D" id="1.20.1050.10">
    <property type="match status" value="1"/>
</dbReference>
<name>A0A4Q7ASW9_9GAMM</name>
<dbReference type="PROSITE" id="PS50404">
    <property type="entry name" value="GST_NTER"/>
    <property type="match status" value="1"/>
</dbReference>
<dbReference type="Proteomes" id="UP000293483">
    <property type="component" value="Unassembled WGS sequence"/>
</dbReference>
<dbReference type="InterPro" id="IPR004046">
    <property type="entry name" value="GST_C"/>
</dbReference>
<keyword evidence="3" id="KW-0808">Transferase</keyword>
<organism evidence="3 4">
    <name type="scientific">Acinetobacter bouvetii</name>
    <dbReference type="NCBI Taxonomy" id="202951"/>
    <lineage>
        <taxon>Bacteria</taxon>
        <taxon>Pseudomonadati</taxon>
        <taxon>Pseudomonadota</taxon>
        <taxon>Gammaproteobacteria</taxon>
        <taxon>Moraxellales</taxon>
        <taxon>Moraxellaceae</taxon>
        <taxon>Acinetobacter</taxon>
    </lineage>
</organism>
<dbReference type="Pfam" id="PF00043">
    <property type="entry name" value="GST_C"/>
    <property type="match status" value="1"/>
</dbReference>
<dbReference type="Pfam" id="PF13409">
    <property type="entry name" value="GST_N_2"/>
    <property type="match status" value="1"/>
</dbReference>
<gene>
    <name evidence="3" type="ORF">EXE25_15150</name>
</gene>
<dbReference type="InterPro" id="IPR040079">
    <property type="entry name" value="Glutathione_S-Trfase"/>
</dbReference>
<dbReference type="AlphaFoldDB" id="A0A4Q7ASW9"/>
<dbReference type="PANTHER" id="PTHR44051">
    <property type="entry name" value="GLUTATHIONE S-TRANSFERASE-RELATED"/>
    <property type="match status" value="1"/>
</dbReference>
<reference evidence="3 4" key="1">
    <citation type="submission" date="2019-02" db="EMBL/GenBank/DDBJ databases">
        <title>The Batch Genome Submission of Acinetobacter spp. strains.</title>
        <authorList>
            <person name="Qin J."/>
            <person name="Hu Y."/>
            <person name="Ye H."/>
            <person name="Wei L."/>
            <person name="Feng Y."/>
            <person name="Zong Z."/>
        </authorList>
    </citation>
    <scope>NUCLEOTIDE SEQUENCE [LARGE SCALE GENOMIC DNA]</scope>
    <source>
        <strain evidence="3 4">WCHABo060081</strain>
    </source>
</reference>
<dbReference type="SFLD" id="SFLDS00019">
    <property type="entry name" value="Glutathione_Transferase_(cytos"/>
    <property type="match status" value="1"/>
</dbReference>
<evidence type="ECO:0000259" key="2">
    <source>
        <dbReference type="PROSITE" id="PS50405"/>
    </source>
</evidence>
<feature type="domain" description="GST C-terminal" evidence="2">
    <location>
        <begin position="100"/>
        <end position="223"/>
    </location>
</feature>
<sequence>MNITLHHLPNSRSQRILWLLEELSLNYDLIIYSKNTADKPNRQMKFPTLHIEQNSQSQTLSESSAIAEYLCQLEQKIMVQPADSSYWNFCFYKNFADAGFMPNLALKQVFTQIAQQTPWPVRFVSLAFKAAFNQGYLNPELEKQLQMLASHLQQNTWLAGNQFSMADILLWFPLQACAYAYPQFSDYPALEQYLKQIKSRPAFQSALQKGRWSAEEFQRYWQITQ</sequence>
<dbReference type="SUPFAM" id="SSF52833">
    <property type="entry name" value="Thioredoxin-like"/>
    <property type="match status" value="1"/>
</dbReference>
<accession>A0A4Q7ASW9</accession>
<dbReference type="EMBL" id="SGSU01000019">
    <property type="protein sequence ID" value="RZG64907.1"/>
    <property type="molecule type" value="Genomic_DNA"/>
</dbReference>
<dbReference type="CDD" id="cd03189">
    <property type="entry name" value="GST_C_GTT1_like"/>
    <property type="match status" value="1"/>
</dbReference>
<dbReference type="InterPro" id="IPR036282">
    <property type="entry name" value="Glutathione-S-Trfase_C_sf"/>
</dbReference>
<evidence type="ECO:0000313" key="3">
    <source>
        <dbReference type="EMBL" id="RZG64907.1"/>
    </source>
</evidence>
<comment type="caution">
    <text evidence="3">The sequence shown here is derived from an EMBL/GenBank/DDBJ whole genome shotgun (WGS) entry which is preliminary data.</text>
</comment>
<feature type="domain" description="GST N-terminal" evidence="1">
    <location>
        <begin position="1"/>
        <end position="78"/>
    </location>
</feature>
<dbReference type="RefSeq" id="WP_130147696.1">
    <property type="nucleotide sequence ID" value="NZ_SGSU01000019.1"/>
</dbReference>
<proteinExistence type="predicted"/>
<evidence type="ECO:0000259" key="1">
    <source>
        <dbReference type="PROSITE" id="PS50404"/>
    </source>
</evidence>
<dbReference type="SUPFAM" id="SSF47616">
    <property type="entry name" value="GST C-terminal domain-like"/>
    <property type="match status" value="1"/>
</dbReference>
<dbReference type="PROSITE" id="PS50405">
    <property type="entry name" value="GST_CTER"/>
    <property type="match status" value="1"/>
</dbReference>
<evidence type="ECO:0000313" key="4">
    <source>
        <dbReference type="Proteomes" id="UP000293483"/>
    </source>
</evidence>
<dbReference type="Gene3D" id="3.40.30.10">
    <property type="entry name" value="Glutaredoxin"/>
    <property type="match status" value="1"/>
</dbReference>
<dbReference type="CDD" id="cd03046">
    <property type="entry name" value="GST_N_GTT1_like"/>
    <property type="match status" value="1"/>
</dbReference>
<dbReference type="GO" id="GO:0016740">
    <property type="term" value="F:transferase activity"/>
    <property type="evidence" value="ECO:0007669"/>
    <property type="project" value="UniProtKB-KW"/>
</dbReference>
<dbReference type="InterPro" id="IPR036249">
    <property type="entry name" value="Thioredoxin-like_sf"/>
</dbReference>